<sequence length="99" mass="11895">MDREMHGGWLYIMADRYRGTMYVGMTTDLPIRITKHREGKGSEFCAKYGLRLLVWAEQVTPIDLCIAQEKRIKRWKREWKFALIEKANPDWEDLYERLA</sequence>
<dbReference type="EMBL" id="QXFL01000003">
    <property type="protein sequence ID" value="RIV86497.1"/>
    <property type="molecule type" value="Genomic_DNA"/>
</dbReference>
<feature type="domain" description="GIY-YIG" evidence="2">
    <location>
        <begin position="6"/>
        <end position="83"/>
    </location>
</feature>
<comment type="caution">
    <text evidence="3">The sequence shown here is derived from an EMBL/GenBank/DDBJ whole genome shotgun (WGS) entry which is preliminary data.</text>
</comment>
<evidence type="ECO:0000313" key="4">
    <source>
        <dbReference type="Proteomes" id="UP000286576"/>
    </source>
</evidence>
<dbReference type="CDD" id="cd10448">
    <property type="entry name" value="GIY-YIG_unchar_3"/>
    <property type="match status" value="1"/>
</dbReference>
<comment type="similarity">
    <text evidence="1">Belongs to the UPF0213 family.</text>
</comment>
<dbReference type="Proteomes" id="UP000286576">
    <property type="component" value="Unassembled WGS sequence"/>
</dbReference>
<evidence type="ECO:0000313" key="3">
    <source>
        <dbReference type="EMBL" id="RIV86497.1"/>
    </source>
</evidence>
<dbReference type="InterPro" id="IPR035901">
    <property type="entry name" value="GIY-YIG_endonuc_sf"/>
</dbReference>
<name>A0A418NSK6_9SPHN</name>
<proteinExistence type="inferred from homology"/>
<dbReference type="Pfam" id="PF01541">
    <property type="entry name" value="GIY-YIG"/>
    <property type="match status" value="1"/>
</dbReference>
<accession>A0A418NSK6</accession>
<dbReference type="Gene3D" id="3.40.1440.10">
    <property type="entry name" value="GIY-YIG endonuclease"/>
    <property type="match status" value="1"/>
</dbReference>
<gene>
    <name evidence="3" type="ORF">D2V07_07140</name>
</gene>
<dbReference type="AlphaFoldDB" id="A0A418NSK6"/>
<evidence type="ECO:0000259" key="2">
    <source>
        <dbReference type="PROSITE" id="PS50164"/>
    </source>
</evidence>
<organism evidence="3 4">
    <name type="scientific">Aurantiacibacter zhengii</name>
    <dbReference type="NCBI Taxonomy" id="2307003"/>
    <lineage>
        <taxon>Bacteria</taxon>
        <taxon>Pseudomonadati</taxon>
        <taxon>Pseudomonadota</taxon>
        <taxon>Alphaproteobacteria</taxon>
        <taxon>Sphingomonadales</taxon>
        <taxon>Erythrobacteraceae</taxon>
        <taxon>Aurantiacibacter</taxon>
    </lineage>
</organism>
<keyword evidence="4" id="KW-1185">Reference proteome</keyword>
<dbReference type="PANTHER" id="PTHR34477">
    <property type="entry name" value="UPF0213 PROTEIN YHBQ"/>
    <property type="match status" value="1"/>
</dbReference>
<dbReference type="OrthoDB" id="287318at2"/>
<dbReference type="InterPro" id="IPR050190">
    <property type="entry name" value="UPF0213_domain"/>
</dbReference>
<dbReference type="RefSeq" id="WP_119586202.1">
    <property type="nucleotide sequence ID" value="NZ_CAWODQ010000022.1"/>
</dbReference>
<reference evidence="3 4" key="1">
    <citation type="submission" date="2018-08" db="EMBL/GenBank/DDBJ databases">
        <title>Erythrobacter zhengii sp.nov., a bacterium isolated from deep-sea sediment.</title>
        <authorList>
            <person name="Fang C."/>
            <person name="Wu Y.-H."/>
            <person name="Sun C."/>
            <person name="Wang H."/>
            <person name="Cheng H."/>
            <person name="Meng F.-X."/>
            <person name="Wang C.-S."/>
            <person name="Xu X.-W."/>
        </authorList>
    </citation>
    <scope>NUCLEOTIDE SEQUENCE [LARGE SCALE GENOMIC DNA]</scope>
    <source>
        <strain evidence="3 4">V18</strain>
    </source>
</reference>
<dbReference type="SUPFAM" id="SSF82771">
    <property type="entry name" value="GIY-YIG endonuclease"/>
    <property type="match status" value="1"/>
</dbReference>
<dbReference type="InterPro" id="IPR000305">
    <property type="entry name" value="GIY-YIG_endonuc"/>
</dbReference>
<protein>
    <submittedName>
        <fullName evidence="3">GIY-YIG nuclease family protein</fullName>
    </submittedName>
</protein>
<evidence type="ECO:0000256" key="1">
    <source>
        <dbReference type="ARBA" id="ARBA00007435"/>
    </source>
</evidence>
<dbReference type="PANTHER" id="PTHR34477:SF5">
    <property type="entry name" value="BSL5627 PROTEIN"/>
    <property type="match status" value="1"/>
</dbReference>
<dbReference type="PROSITE" id="PS50164">
    <property type="entry name" value="GIY_YIG"/>
    <property type="match status" value="1"/>
</dbReference>